<feature type="compositionally biased region" description="Basic and acidic residues" evidence="5">
    <location>
        <begin position="2461"/>
        <end position="2476"/>
    </location>
</feature>
<dbReference type="PROSITE" id="PS50088">
    <property type="entry name" value="ANK_REPEAT"/>
    <property type="match status" value="5"/>
</dbReference>
<dbReference type="GeneID" id="136805032"/>
<feature type="repeat" description="ANK" evidence="3">
    <location>
        <begin position="188"/>
        <end position="220"/>
    </location>
</feature>
<dbReference type="RefSeq" id="XP_066917666.1">
    <property type="nucleotide sequence ID" value="XM_067061565.1"/>
</dbReference>
<evidence type="ECO:0000313" key="7">
    <source>
        <dbReference type="Proteomes" id="UP000594262"/>
    </source>
</evidence>
<keyword evidence="4" id="KW-0175">Coiled coil</keyword>
<feature type="compositionally biased region" description="Polar residues" evidence="5">
    <location>
        <begin position="1070"/>
        <end position="1088"/>
    </location>
</feature>
<dbReference type="Gene3D" id="1.25.40.20">
    <property type="entry name" value="Ankyrin repeat-containing domain"/>
    <property type="match status" value="2"/>
</dbReference>
<feature type="compositionally biased region" description="Acidic residues" evidence="5">
    <location>
        <begin position="738"/>
        <end position="754"/>
    </location>
</feature>
<evidence type="ECO:0000313" key="6">
    <source>
        <dbReference type="EnsemblMetazoa" id="CLYHEMP010791.1"/>
    </source>
</evidence>
<feature type="repeat" description="ANK" evidence="3">
    <location>
        <begin position="155"/>
        <end position="187"/>
    </location>
</feature>
<feature type="compositionally biased region" description="Low complexity" evidence="5">
    <location>
        <begin position="471"/>
        <end position="486"/>
    </location>
</feature>
<dbReference type="SUPFAM" id="SSF48403">
    <property type="entry name" value="Ankyrin repeat"/>
    <property type="match status" value="1"/>
</dbReference>
<feature type="compositionally biased region" description="Basic and acidic residues" evidence="5">
    <location>
        <begin position="794"/>
        <end position="810"/>
    </location>
</feature>
<feature type="compositionally biased region" description="Low complexity" evidence="5">
    <location>
        <begin position="680"/>
        <end position="696"/>
    </location>
</feature>
<evidence type="ECO:0000256" key="1">
    <source>
        <dbReference type="ARBA" id="ARBA00022737"/>
    </source>
</evidence>
<feature type="region of interest" description="Disordered" evidence="5">
    <location>
        <begin position="1"/>
        <end position="39"/>
    </location>
</feature>
<feature type="region of interest" description="Disordered" evidence="5">
    <location>
        <begin position="283"/>
        <end position="321"/>
    </location>
</feature>
<feature type="compositionally biased region" description="Polar residues" evidence="5">
    <location>
        <begin position="1569"/>
        <end position="1597"/>
    </location>
</feature>
<evidence type="ECO:0000256" key="4">
    <source>
        <dbReference type="SAM" id="Coils"/>
    </source>
</evidence>
<keyword evidence="2 3" id="KW-0040">ANK repeat</keyword>
<feature type="coiled-coil region" evidence="4">
    <location>
        <begin position="2569"/>
        <end position="2603"/>
    </location>
</feature>
<dbReference type="InterPro" id="IPR051631">
    <property type="entry name" value="Ankyrin-KH/SAM_domain"/>
</dbReference>
<feature type="region of interest" description="Disordered" evidence="5">
    <location>
        <begin position="2456"/>
        <end position="2476"/>
    </location>
</feature>
<dbReference type="GO" id="GO:0005737">
    <property type="term" value="C:cytoplasm"/>
    <property type="evidence" value="ECO:0007669"/>
    <property type="project" value="TreeGrafter"/>
</dbReference>
<dbReference type="PANTHER" id="PTHR23206">
    <property type="entry name" value="MASK PROTEIN"/>
    <property type="match status" value="1"/>
</dbReference>
<feature type="repeat" description="ANK" evidence="3">
    <location>
        <begin position="122"/>
        <end position="154"/>
    </location>
</feature>
<feature type="compositionally biased region" description="Acidic residues" evidence="5">
    <location>
        <begin position="642"/>
        <end position="652"/>
    </location>
</feature>
<feature type="coiled-coil region" evidence="4">
    <location>
        <begin position="1349"/>
        <end position="1465"/>
    </location>
</feature>
<protein>
    <recommendedName>
        <fullName evidence="8">Ankyrin repeat domain-containing protein 26</fullName>
    </recommendedName>
</protein>
<dbReference type="OrthoDB" id="366390at2759"/>
<dbReference type="Proteomes" id="UP000594262">
    <property type="component" value="Unplaced"/>
</dbReference>
<accession>A0A7M5VGH7</accession>
<feature type="compositionally biased region" description="Polar residues" evidence="5">
    <location>
        <begin position="1026"/>
        <end position="1035"/>
    </location>
</feature>
<feature type="compositionally biased region" description="Low complexity" evidence="5">
    <location>
        <begin position="902"/>
        <end position="918"/>
    </location>
</feature>
<dbReference type="InterPro" id="IPR036770">
    <property type="entry name" value="Ankyrin_rpt-contain_sf"/>
</dbReference>
<feature type="region of interest" description="Disordered" evidence="5">
    <location>
        <begin position="1016"/>
        <end position="1040"/>
    </location>
</feature>
<feature type="compositionally biased region" description="Low complexity" evidence="5">
    <location>
        <begin position="287"/>
        <end position="299"/>
    </location>
</feature>
<feature type="compositionally biased region" description="Acidic residues" evidence="5">
    <location>
        <begin position="595"/>
        <end position="606"/>
    </location>
</feature>
<feature type="region of interest" description="Disordered" evidence="5">
    <location>
        <begin position="336"/>
        <end position="988"/>
    </location>
</feature>
<feature type="compositionally biased region" description="Basic and acidic residues" evidence="5">
    <location>
        <begin position="879"/>
        <end position="888"/>
    </location>
</feature>
<feature type="coiled-coil region" evidence="4">
    <location>
        <begin position="1679"/>
        <end position="2328"/>
    </location>
</feature>
<evidence type="ECO:0000256" key="2">
    <source>
        <dbReference type="ARBA" id="ARBA00023043"/>
    </source>
</evidence>
<reference evidence="6" key="1">
    <citation type="submission" date="2021-01" db="UniProtKB">
        <authorList>
            <consortium name="EnsemblMetazoa"/>
        </authorList>
    </citation>
    <scope>IDENTIFICATION</scope>
</reference>
<organism evidence="6 7">
    <name type="scientific">Clytia hemisphaerica</name>
    <dbReference type="NCBI Taxonomy" id="252671"/>
    <lineage>
        <taxon>Eukaryota</taxon>
        <taxon>Metazoa</taxon>
        <taxon>Cnidaria</taxon>
        <taxon>Hydrozoa</taxon>
        <taxon>Hydroidolina</taxon>
        <taxon>Leptothecata</taxon>
        <taxon>Obeliida</taxon>
        <taxon>Clytiidae</taxon>
        <taxon>Clytia</taxon>
    </lineage>
</organism>
<evidence type="ECO:0000256" key="5">
    <source>
        <dbReference type="SAM" id="MobiDB-lite"/>
    </source>
</evidence>
<dbReference type="EnsemblMetazoa" id="CLYHEMT010791.1">
    <property type="protein sequence ID" value="CLYHEMP010791.1"/>
    <property type="gene ID" value="CLYHEMG010791"/>
</dbReference>
<dbReference type="GO" id="GO:0045087">
    <property type="term" value="P:innate immune response"/>
    <property type="evidence" value="ECO:0007669"/>
    <property type="project" value="TreeGrafter"/>
</dbReference>
<feature type="compositionally biased region" description="Polar residues" evidence="5">
    <location>
        <begin position="23"/>
        <end position="39"/>
    </location>
</feature>
<feature type="compositionally biased region" description="Basic and acidic residues" evidence="5">
    <location>
        <begin position="343"/>
        <end position="352"/>
    </location>
</feature>
<dbReference type="PANTHER" id="PTHR23206:SF7">
    <property type="entry name" value="PROTEIN KINASE DOMAIN-CONTAINING PROTEIN"/>
    <property type="match status" value="1"/>
</dbReference>
<proteinExistence type="predicted"/>
<evidence type="ECO:0000256" key="3">
    <source>
        <dbReference type="PROSITE-ProRule" id="PRU00023"/>
    </source>
</evidence>
<feature type="repeat" description="ANK" evidence="3">
    <location>
        <begin position="89"/>
        <end position="121"/>
    </location>
</feature>
<keyword evidence="7" id="KW-1185">Reference proteome</keyword>
<feature type="repeat" description="ANK" evidence="3">
    <location>
        <begin position="221"/>
        <end position="253"/>
    </location>
</feature>
<feature type="compositionally biased region" description="Basic and acidic residues" evidence="5">
    <location>
        <begin position="384"/>
        <end position="395"/>
    </location>
</feature>
<dbReference type="SMART" id="SM00248">
    <property type="entry name" value="ANK"/>
    <property type="match status" value="5"/>
</dbReference>
<feature type="compositionally biased region" description="Acidic residues" evidence="5">
    <location>
        <begin position="430"/>
        <end position="445"/>
    </location>
</feature>
<dbReference type="Pfam" id="PF12796">
    <property type="entry name" value="Ank_2"/>
    <property type="match status" value="2"/>
</dbReference>
<feature type="compositionally biased region" description="Low complexity" evidence="5">
    <location>
        <begin position="398"/>
        <end position="409"/>
    </location>
</feature>
<evidence type="ECO:0008006" key="8">
    <source>
        <dbReference type="Google" id="ProtNLM"/>
    </source>
</evidence>
<name>A0A7M5VGH7_9CNID</name>
<dbReference type="PROSITE" id="PS50297">
    <property type="entry name" value="ANK_REP_REGION"/>
    <property type="match status" value="5"/>
</dbReference>
<keyword evidence="1" id="KW-0677">Repeat</keyword>
<feature type="compositionally biased region" description="Basic and acidic residues" evidence="5">
    <location>
        <begin position="520"/>
        <end position="529"/>
    </location>
</feature>
<feature type="compositionally biased region" description="Acidic residues" evidence="5">
    <location>
        <begin position="955"/>
        <end position="971"/>
    </location>
</feature>
<sequence>MASLKNFLKGKKKSNPDKKGSNYHSSTGNLSRASSKGSQLNLAGSTDSLGYILKEKDLPKFLKAAWQGDVSKLKQLTNKKTNFDETDKEQRTALHLACAKGFKPVVEYLIGNGANTNKSDSEGKTPLMKACETNSLQIVDILLRAGAETNIYDANHMTALHISAASGNADIGQMLANRDAKLDAKDMNQVTPLHLACALGHMPFTEFLISEYVQVNPIDNQKRTPLMTACIEGHIDIVQLLLEHDADPEMVDKSGHTAEDLAKQYNNGPISTLLDSFLKKKNKKLTSPSGSSVPSRHSSQNNRPLSPADNQDDLFSGSNASDHNFANIFGGPALNTGGNALTERSEESHSEELGNTESWADTDTDDLESERKSKGPNLNAMMKMRKENENKDKPTVAKKPTSSTTKDSSFLPKTNVTAPKKNKLPWQDTVSDDETESKWDDDDDMAMGSARNRKTASKNNLVEDSPAPQATTKLTSTPKLLTVPKTTGGGLDLDESANSVDFDSSMPDGSFGDLPLSELADTKPNEGKQKISFLKALNLKDDDDDGSDESSWSDSNLNTPPPKPKVPSNVEKDTSKNFATTPKKLASIGQNPTIDNEDESVWDSETELPSSPKQDVKPGPSTGTTTAQEPPRPQVISKDGSGESESESEWDSESLMPTNRNTESKKEPILGPSKNQEKNSSPSKKSSPKSAATTSSAHEKEGDDESAIASSVLPALKKTDTQPLTSPKTKTPTPKDDDKEDNEDKWDSTDDDDEPSKAPSEEMLPPRTPERGSDFEPSTSGDDESDFSLGESYDMERLAAQKNKGDKTTTDPKNPGGGSIFQTELTGGNDFDNSSDDEMDDIEKQMLTVSKHGSTGALKKDSPVHLQKNPVEVEATLADDDKEKENKAKKPLSGRQKQLAELGLDLGSDVSSVSDPDGMSASFDLPDNVPGASTTTKKKADQNNNSKKNPLDLTLSDDEETSDFTETESEWELQQKQKRLSKTKIDIPPPVLETPVAAAKENQVAADKDFVLSEDEDSSDFSFSEHSNVLKTTQESLEEGEDQAEAFLLKQMEVAEANVGKPTKDAAISTPKQKTSPKLQAATDSSSPKVDGKEKLKGVNITDEDVRRRALSDEEHRRREALAKEEAEMKLRLEAEHETRRKEIAAESENKKKEIESETKRRMLEMETLEVERRRELEDLERDLKMRIQQQEKELAKIEAEKDRKRQEVEAESSRLIDLETQTKTKQRDLEVEIDEVNKRLESERQKITDVEKEGKLKEAEIQERLKSLEDEEELVRRRLDESSLLEHDMGDRERLKDSLDVEEKFLREKLTKKLEEEEYLMKRKMSDEYKRVQGDVETKRAVKMQELNDTVELERERLFAELDAEEAKRRRKLSEEGRVFRERLEVERQEKLNEILNQTEEDKLLMQQELESEGRLKHSQLDKELRVKEENVTERMNRMENERLRALEDKEKFLQQKLGDKLRKMEAEKMAELGKKEQELLMRMQDINSEDRFHELETQARSRERELELQLMELRQRQLQGDSAIKEVTHLSAIKAIPVTETVITADNEANVEAGNESLLQEVDVPTTSTANPAVTPSLNKQGNDVEGTQPQNEKIQSGRKQDENLRDVLSAAKHSKVVDTAIQMIGGSQHNYTFDPSQQNARFFRGASTPNPMLIDDSDIGDTSYHQASSQNRRQAAVAYQEKFNAQERAKREMQLEMDDMHRTIEALNKSQHETERFRMDATLELQSIRYKLEQEMEAKTMAERLCNQLKDQLNRSEKKLMREAELKQTAELTNRKMQTEMKTREQGFIKLNADLNELQLQLEAEKNARTLQEEMYQEQLRQHEAILREAQKTSHNHAQAVTKLEMLSATRKQMESSNENSKIELAKTKGELLKALTRADEKQLELDKERNLFNEKIQQKIKELNQIEKNLIQAQLLYENEKVKRQDIETQLSSNLESETNLRKQLDVENASLKNRLEQANREIDRLGDQSNRYDKESRTGRETSMMEKFNLEKELSITQNQLKISEEKVNRLEDELNKASGELKNTGRVLAERADEAMLTQRDSKESKDRIRKLEEDLRLEQLNGTKLETQLDSAREKTTFLKEENTKLQKELQEVRNTLASKEKESSNKNERLADALGNIKERSLQEKTELLLQKEQNSLLIDRLRNQVERHEEQLKESETIIKNLQQNLHKTKSDLESTKTEKEQAQKARDIAEKQNLHLKEDKKHYENQIDNLEKNNQQIADDFVVAKSELSKSMQLGDEANKRLALKSKDFQKLENANFELKSGLEEIKRQNLLIESDLREEKGRAEILLQELQGANEARENLEALLSNVKGNNALLEEKLHNESLHRTQHEREATDNKNLWESEIKSRSRLGVQMIDLEKKIDEQKTQIEEERRKTRKLLEYKKTSDNKIEVYEQRSGQHQKEVTNLRNKLKQFQRKIKMLESGEDGSEQEKKVLMQTVAKLRGQLQGQSEQLKHEQRLRQDLEQSKRDQFTEISDMKTKEKVQRYEVDKLESALQTLQKDLLKQKDHFEKHYIPEESLEEFKRNLETKCRLDLNKKLQEVNMHLEEQSLAREAFDKIRNDKETKTKQELEETIRELKSELNEMRNSLHEGLAKRDTSQIEARRYKDLFENEMTHTEKLSSKLAKTNDFLSSERSRTNYMFEETLNKTKSPVSKKLFTDTGVHGYSPSKLSVEDFDFGRRSKGIATSTALNVSAMDGRKYAVGSSTPNKSYRLESPHKDLLFSSIKRRPLHS</sequence>
<feature type="compositionally biased region" description="Basic and acidic residues" evidence="5">
    <location>
        <begin position="1104"/>
        <end position="1159"/>
    </location>
</feature>
<feature type="region of interest" description="Disordered" evidence="5">
    <location>
        <begin position="1059"/>
        <end position="1159"/>
    </location>
</feature>
<dbReference type="InterPro" id="IPR002110">
    <property type="entry name" value="Ankyrin_rpt"/>
</dbReference>
<feature type="region of interest" description="Disordered" evidence="5">
    <location>
        <begin position="1569"/>
        <end position="1603"/>
    </location>
</feature>